<sequence>MRFRTLGKKCSLMSFNNSSPAGEDDDHHHHNHHHEQQPLLLLLNLWEPEGMAPLFIHPKGGGAKAMVAGQVAMRPEFNEECFWRCSYHGWLIMDIHQTITLVNPFFPDIPRIDLPFHLPNTTNPSFVQLDTIILSAPPTTVGCLVLAISVGGIYLCKPGDETWRLLGTVNTEGVRRWFEAGVWYEGKFYAFGSDGSLLVVDPLLPLEEEDRMITLHQLEVPNGIVLTSSSLAHGVSVRPFLVEEGGVMMAALKTAENMSPYELRNVDVLRLDLPNARWVKVDDIGSDRVLYLGGNGHTGPAEFRRIGSSCCKGNRVYVAGWDEDIAWYVFNMEDKSVEEGPQVDGLPHGGSYLSTCWVTPPLSFNCR</sequence>
<evidence type="ECO:0000313" key="2">
    <source>
        <dbReference type="EMBL" id="KAK1321087.1"/>
    </source>
</evidence>
<dbReference type="Proteomes" id="UP001180020">
    <property type="component" value="Unassembled WGS sequence"/>
</dbReference>
<feature type="domain" description="KIB1-4 beta-propeller" evidence="1">
    <location>
        <begin position="80"/>
        <end position="329"/>
    </location>
</feature>
<protein>
    <recommendedName>
        <fullName evidence="1">KIB1-4 beta-propeller domain-containing protein</fullName>
    </recommendedName>
</protein>
<keyword evidence="3" id="KW-1185">Reference proteome</keyword>
<dbReference type="InterPro" id="IPR011043">
    <property type="entry name" value="Gal_Oxase/kelch_b-propeller"/>
</dbReference>
<dbReference type="AlphaFoldDB" id="A0AAV9F5W9"/>
<accession>A0AAV9F5W9</accession>
<dbReference type="PANTHER" id="PTHR33127:SF5">
    <property type="entry name" value="TRANSMEMBRANE PROTEIN"/>
    <property type="match status" value="1"/>
</dbReference>
<reference evidence="2" key="1">
    <citation type="journal article" date="2023" name="Nat. Commun.">
        <title>Diploid and tetraploid genomes of Acorus and the evolution of monocots.</title>
        <authorList>
            <person name="Ma L."/>
            <person name="Liu K.W."/>
            <person name="Li Z."/>
            <person name="Hsiao Y.Y."/>
            <person name="Qi Y."/>
            <person name="Fu T."/>
            <person name="Tang G.D."/>
            <person name="Zhang D."/>
            <person name="Sun W.H."/>
            <person name="Liu D.K."/>
            <person name="Li Y."/>
            <person name="Chen G.Z."/>
            <person name="Liu X.D."/>
            <person name="Liao X.Y."/>
            <person name="Jiang Y.T."/>
            <person name="Yu X."/>
            <person name="Hao Y."/>
            <person name="Huang J."/>
            <person name="Zhao X.W."/>
            <person name="Ke S."/>
            <person name="Chen Y.Y."/>
            <person name="Wu W.L."/>
            <person name="Hsu J.L."/>
            <person name="Lin Y.F."/>
            <person name="Huang M.D."/>
            <person name="Li C.Y."/>
            <person name="Huang L."/>
            <person name="Wang Z.W."/>
            <person name="Zhao X."/>
            <person name="Zhong W.Y."/>
            <person name="Peng D.H."/>
            <person name="Ahmad S."/>
            <person name="Lan S."/>
            <person name="Zhang J.S."/>
            <person name="Tsai W.C."/>
            <person name="Van de Peer Y."/>
            <person name="Liu Z.J."/>
        </authorList>
    </citation>
    <scope>NUCLEOTIDE SEQUENCE</scope>
    <source>
        <strain evidence="2">CP</strain>
    </source>
</reference>
<reference evidence="2" key="2">
    <citation type="submission" date="2023-06" db="EMBL/GenBank/DDBJ databases">
        <authorList>
            <person name="Ma L."/>
            <person name="Liu K.-W."/>
            <person name="Li Z."/>
            <person name="Hsiao Y.-Y."/>
            <person name="Qi Y."/>
            <person name="Fu T."/>
            <person name="Tang G."/>
            <person name="Zhang D."/>
            <person name="Sun W.-H."/>
            <person name="Liu D.-K."/>
            <person name="Li Y."/>
            <person name="Chen G.-Z."/>
            <person name="Liu X.-D."/>
            <person name="Liao X.-Y."/>
            <person name="Jiang Y.-T."/>
            <person name="Yu X."/>
            <person name="Hao Y."/>
            <person name="Huang J."/>
            <person name="Zhao X.-W."/>
            <person name="Ke S."/>
            <person name="Chen Y.-Y."/>
            <person name="Wu W.-L."/>
            <person name="Hsu J.-L."/>
            <person name="Lin Y.-F."/>
            <person name="Huang M.-D."/>
            <person name="Li C.-Y."/>
            <person name="Huang L."/>
            <person name="Wang Z.-W."/>
            <person name="Zhao X."/>
            <person name="Zhong W.-Y."/>
            <person name="Peng D.-H."/>
            <person name="Ahmad S."/>
            <person name="Lan S."/>
            <person name="Zhang J.-S."/>
            <person name="Tsai W.-C."/>
            <person name="Van De Peer Y."/>
            <person name="Liu Z.-J."/>
        </authorList>
    </citation>
    <scope>NUCLEOTIDE SEQUENCE</scope>
    <source>
        <strain evidence="2">CP</strain>
        <tissue evidence="2">Leaves</tissue>
    </source>
</reference>
<dbReference type="SUPFAM" id="SSF50965">
    <property type="entry name" value="Galactose oxidase, central domain"/>
    <property type="match status" value="1"/>
</dbReference>
<dbReference type="EMBL" id="JAUJYO010000003">
    <property type="protein sequence ID" value="KAK1321087.1"/>
    <property type="molecule type" value="Genomic_DNA"/>
</dbReference>
<dbReference type="Pfam" id="PF03478">
    <property type="entry name" value="Beta-prop_KIB1-4"/>
    <property type="match status" value="1"/>
</dbReference>
<organism evidence="2 3">
    <name type="scientific">Acorus calamus</name>
    <name type="common">Sweet flag</name>
    <dbReference type="NCBI Taxonomy" id="4465"/>
    <lineage>
        <taxon>Eukaryota</taxon>
        <taxon>Viridiplantae</taxon>
        <taxon>Streptophyta</taxon>
        <taxon>Embryophyta</taxon>
        <taxon>Tracheophyta</taxon>
        <taxon>Spermatophyta</taxon>
        <taxon>Magnoliopsida</taxon>
        <taxon>Liliopsida</taxon>
        <taxon>Acoraceae</taxon>
        <taxon>Acorus</taxon>
    </lineage>
</organism>
<proteinExistence type="predicted"/>
<evidence type="ECO:0000259" key="1">
    <source>
        <dbReference type="Pfam" id="PF03478"/>
    </source>
</evidence>
<dbReference type="PANTHER" id="PTHR33127">
    <property type="entry name" value="TRANSMEMBRANE PROTEIN"/>
    <property type="match status" value="1"/>
</dbReference>
<evidence type="ECO:0000313" key="3">
    <source>
        <dbReference type="Proteomes" id="UP001180020"/>
    </source>
</evidence>
<comment type="caution">
    <text evidence="2">The sequence shown here is derived from an EMBL/GenBank/DDBJ whole genome shotgun (WGS) entry which is preliminary data.</text>
</comment>
<name>A0AAV9F5W9_ACOCL</name>
<gene>
    <name evidence="2" type="ORF">QJS10_CPA03g02277</name>
</gene>
<dbReference type="InterPro" id="IPR005174">
    <property type="entry name" value="KIB1-4_b-propeller"/>
</dbReference>